<dbReference type="OrthoDB" id="9803659at2"/>
<dbReference type="STRING" id="80876.SAMN05421779_101605"/>
<dbReference type="InterPro" id="IPR000551">
    <property type="entry name" value="MerR-type_HTH_dom"/>
</dbReference>
<proteinExistence type="predicted"/>
<keyword evidence="1 4" id="KW-0238">DNA-binding</keyword>
<dbReference type="Proteomes" id="UP000185678">
    <property type="component" value="Unassembled WGS sequence"/>
</dbReference>
<dbReference type="RefSeq" id="WP_076398678.1">
    <property type="nucleotide sequence ID" value="NZ_FTOA01000001.1"/>
</dbReference>
<protein>
    <submittedName>
        <fullName evidence="4">DNA-binding transcriptional regulator, MerR family</fullName>
    </submittedName>
</protein>
<dbReference type="InterPro" id="IPR009061">
    <property type="entry name" value="DNA-bd_dom_put_sf"/>
</dbReference>
<evidence type="ECO:0000256" key="2">
    <source>
        <dbReference type="SAM" id="Coils"/>
    </source>
</evidence>
<evidence type="ECO:0000256" key="1">
    <source>
        <dbReference type="ARBA" id="ARBA00023125"/>
    </source>
</evidence>
<dbReference type="InterPro" id="IPR047057">
    <property type="entry name" value="MerR_fam"/>
</dbReference>
<dbReference type="Gene3D" id="1.10.1660.10">
    <property type="match status" value="1"/>
</dbReference>
<name>A0A1N7ITQ8_9PROT</name>
<dbReference type="AlphaFoldDB" id="A0A1N7ITQ8"/>
<evidence type="ECO:0000313" key="4">
    <source>
        <dbReference type="EMBL" id="SIS40478.1"/>
    </source>
</evidence>
<sequence length="140" mass="15956">MSDKARLYSVSELAKEVALTPQALRFYEEKGLLKPARSAGARVYNYRDRARLTLILKLRRLGFSLDDVLEYIELYGTGPGGAHQYRVGLQKIGRRLDELHRKRQEIDEVIAELHELREEAIRRLEDAERASTASGDTAEG</sequence>
<dbReference type="CDD" id="cd04776">
    <property type="entry name" value="HTH_GnyR"/>
    <property type="match status" value="1"/>
</dbReference>
<dbReference type="EMBL" id="FTOA01000001">
    <property type="protein sequence ID" value="SIS40478.1"/>
    <property type="molecule type" value="Genomic_DNA"/>
</dbReference>
<dbReference type="SUPFAM" id="SSF46955">
    <property type="entry name" value="Putative DNA-binding domain"/>
    <property type="match status" value="1"/>
</dbReference>
<dbReference type="SMART" id="SM00422">
    <property type="entry name" value="HTH_MERR"/>
    <property type="match status" value="1"/>
</dbReference>
<dbReference type="PANTHER" id="PTHR30204">
    <property type="entry name" value="REDOX-CYCLING DRUG-SENSING TRANSCRIPTIONAL ACTIVATOR SOXR"/>
    <property type="match status" value="1"/>
</dbReference>
<accession>A0A1N7ITQ8</accession>
<dbReference type="PANTHER" id="PTHR30204:SF58">
    <property type="entry name" value="HTH-TYPE TRANSCRIPTIONAL REGULATOR YFMP"/>
    <property type="match status" value="1"/>
</dbReference>
<reference evidence="4 5" key="1">
    <citation type="submission" date="2017-01" db="EMBL/GenBank/DDBJ databases">
        <authorList>
            <person name="Mah S.A."/>
            <person name="Swanson W.J."/>
            <person name="Moy G.W."/>
            <person name="Vacquier V.D."/>
        </authorList>
    </citation>
    <scope>NUCLEOTIDE SEQUENCE [LARGE SCALE GENOMIC DNA]</scope>
    <source>
        <strain evidence="4 5">DSM 11589</strain>
    </source>
</reference>
<dbReference type="Pfam" id="PF13411">
    <property type="entry name" value="MerR_1"/>
    <property type="match status" value="1"/>
</dbReference>
<dbReference type="GO" id="GO:0003677">
    <property type="term" value="F:DNA binding"/>
    <property type="evidence" value="ECO:0007669"/>
    <property type="project" value="UniProtKB-KW"/>
</dbReference>
<gene>
    <name evidence="4" type="ORF">SAMN05421779_101605</name>
</gene>
<organism evidence="4 5">
    <name type="scientific">Insolitispirillum peregrinum</name>
    <dbReference type="NCBI Taxonomy" id="80876"/>
    <lineage>
        <taxon>Bacteria</taxon>
        <taxon>Pseudomonadati</taxon>
        <taxon>Pseudomonadota</taxon>
        <taxon>Alphaproteobacteria</taxon>
        <taxon>Rhodospirillales</taxon>
        <taxon>Novispirillaceae</taxon>
        <taxon>Insolitispirillum</taxon>
    </lineage>
</organism>
<feature type="domain" description="HTH merR-type" evidence="3">
    <location>
        <begin position="7"/>
        <end position="74"/>
    </location>
</feature>
<feature type="coiled-coil region" evidence="2">
    <location>
        <begin position="96"/>
        <end position="130"/>
    </location>
</feature>
<dbReference type="PROSITE" id="PS50937">
    <property type="entry name" value="HTH_MERR_2"/>
    <property type="match status" value="1"/>
</dbReference>
<keyword evidence="5" id="KW-1185">Reference proteome</keyword>
<evidence type="ECO:0000259" key="3">
    <source>
        <dbReference type="PROSITE" id="PS50937"/>
    </source>
</evidence>
<evidence type="ECO:0000313" key="5">
    <source>
        <dbReference type="Proteomes" id="UP000185678"/>
    </source>
</evidence>
<dbReference type="GO" id="GO:0003700">
    <property type="term" value="F:DNA-binding transcription factor activity"/>
    <property type="evidence" value="ECO:0007669"/>
    <property type="project" value="InterPro"/>
</dbReference>
<keyword evidence="2" id="KW-0175">Coiled coil</keyword>